<dbReference type="InterPro" id="IPR005135">
    <property type="entry name" value="Endo/exonuclease/phosphatase"/>
</dbReference>
<reference evidence="2 3" key="1">
    <citation type="submission" date="2013-11" db="EMBL/GenBank/DDBJ databases">
        <title>Whole genome shotgun sequence of Vibrio halioticoli NBRC 102217.</title>
        <authorList>
            <person name="Isaki S."/>
            <person name="Kimura A."/>
            <person name="Ohji S."/>
            <person name="Hosoyama A."/>
            <person name="Fujita N."/>
            <person name="Hashimoto M."/>
            <person name="Hosoyama Y."/>
            <person name="Yamazoe A."/>
        </authorList>
    </citation>
    <scope>NUCLEOTIDE SEQUENCE [LARGE SCALE GENOMIC DNA]</scope>
    <source>
        <strain evidence="2 3">NBRC 102217</strain>
    </source>
</reference>
<proteinExistence type="predicted"/>
<dbReference type="RefSeq" id="WP_023402673.1">
    <property type="nucleotide sequence ID" value="NZ_BAUJ01000004.1"/>
</dbReference>
<name>V5FAT0_9VIBR</name>
<dbReference type="InterPro" id="IPR036691">
    <property type="entry name" value="Endo/exonu/phosph_ase_sf"/>
</dbReference>
<dbReference type="eggNOG" id="COG2374">
    <property type="taxonomic scope" value="Bacteria"/>
</dbReference>
<feature type="domain" description="Endonuclease/exonuclease/phosphatase" evidence="1">
    <location>
        <begin position="69"/>
        <end position="328"/>
    </location>
</feature>
<evidence type="ECO:0000313" key="2">
    <source>
        <dbReference type="EMBL" id="GAD88283.1"/>
    </source>
</evidence>
<organism evidence="2 3">
    <name type="scientific">Vibrio halioticoli NBRC 102217</name>
    <dbReference type="NCBI Taxonomy" id="1219072"/>
    <lineage>
        <taxon>Bacteria</taxon>
        <taxon>Pseudomonadati</taxon>
        <taxon>Pseudomonadota</taxon>
        <taxon>Gammaproteobacteria</taxon>
        <taxon>Vibrionales</taxon>
        <taxon>Vibrionaceae</taxon>
        <taxon>Vibrio</taxon>
    </lineage>
</organism>
<dbReference type="InterPro" id="IPR051916">
    <property type="entry name" value="GPI-anchor_lipid_remodeler"/>
</dbReference>
<dbReference type="GO" id="GO:0006506">
    <property type="term" value="P:GPI anchor biosynthetic process"/>
    <property type="evidence" value="ECO:0007669"/>
    <property type="project" value="TreeGrafter"/>
</dbReference>
<dbReference type="EMBL" id="BAUJ01000004">
    <property type="protein sequence ID" value="GAD88283.1"/>
    <property type="molecule type" value="Genomic_DNA"/>
</dbReference>
<dbReference type="AlphaFoldDB" id="V5FAT0"/>
<dbReference type="SUPFAM" id="SSF56219">
    <property type="entry name" value="DNase I-like"/>
    <property type="match status" value="1"/>
</dbReference>
<comment type="caution">
    <text evidence="2">The sequence shown here is derived from an EMBL/GenBank/DDBJ whole genome shotgun (WGS) entry which is preliminary data.</text>
</comment>
<dbReference type="Proteomes" id="UP000017800">
    <property type="component" value="Unassembled WGS sequence"/>
</dbReference>
<dbReference type="GO" id="GO:0003824">
    <property type="term" value="F:catalytic activity"/>
    <property type="evidence" value="ECO:0007669"/>
    <property type="project" value="InterPro"/>
</dbReference>
<dbReference type="GO" id="GO:0016020">
    <property type="term" value="C:membrane"/>
    <property type="evidence" value="ECO:0007669"/>
    <property type="project" value="GOC"/>
</dbReference>
<dbReference type="PANTHER" id="PTHR14859">
    <property type="entry name" value="CALCOFLUOR WHITE HYPERSENSITIVE PROTEIN PRECURSOR"/>
    <property type="match status" value="1"/>
</dbReference>
<keyword evidence="3" id="KW-1185">Reference proteome</keyword>
<dbReference type="Pfam" id="PF03372">
    <property type="entry name" value="Exo_endo_phos"/>
    <property type="match status" value="1"/>
</dbReference>
<dbReference type="Gene3D" id="3.60.10.10">
    <property type="entry name" value="Endonuclease/exonuclease/phosphatase"/>
    <property type="match status" value="1"/>
</dbReference>
<evidence type="ECO:0000259" key="1">
    <source>
        <dbReference type="Pfam" id="PF03372"/>
    </source>
</evidence>
<dbReference type="PANTHER" id="PTHR14859:SF15">
    <property type="entry name" value="ENDONUCLEASE_EXONUCLEASE_PHOSPHATASE DOMAIN-CONTAINING PROTEIN"/>
    <property type="match status" value="1"/>
</dbReference>
<protein>
    <recommendedName>
        <fullName evidence="1">Endonuclease/exonuclease/phosphatase domain-containing protein</fullName>
    </recommendedName>
</protein>
<gene>
    <name evidence="2" type="ORF">VHA01S_004_00570</name>
</gene>
<evidence type="ECO:0000313" key="3">
    <source>
        <dbReference type="Proteomes" id="UP000017800"/>
    </source>
</evidence>
<accession>V5FAT0</accession>
<sequence>MKLAETSNLGYREGMRCAYHMDKDTLALHQFKISTFNLFNYLSPPGAYYDFENIYSIDQWQDKQRWTFDQIKLSDADIIGFQEIFSPLPLQEQLLDLGYRHFSVIDEPKIEDEFIYSEPVVGIASRYPIVSANPVIADTLASQELGFAFSRAPLHAVIELPMIGKVDVFVVHFKSQRPKALTVPNEHLLEVERWRSTMQRGLEARFLSAFMAERKAEIGYPQVLLGDFNRDLHSAEFSTLTLDEQQLQTGGYQSSGYLQDAKGLLATPIEPIPTHYYGAKGNILDYVLLSEEFDRASASCLYEVSEYLVSDSHLINPIYAIDRMASDHGIVTVTLTQQ</sequence>